<accession>A0A7W9NJG2</accession>
<dbReference type="AlphaFoldDB" id="A0A7W9NJG2"/>
<dbReference type="Gene3D" id="1.10.10.10">
    <property type="entry name" value="Winged helix-like DNA-binding domain superfamily/Winged helix DNA-binding domain"/>
    <property type="match status" value="1"/>
</dbReference>
<keyword evidence="3" id="KW-1185">Reference proteome</keyword>
<evidence type="ECO:0000313" key="2">
    <source>
        <dbReference type="EMBL" id="MBB5895612.1"/>
    </source>
</evidence>
<dbReference type="SUPFAM" id="SSF48452">
    <property type="entry name" value="TPR-like"/>
    <property type="match status" value="1"/>
</dbReference>
<dbReference type="Pfam" id="PF03704">
    <property type="entry name" value="BTAD"/>
    <property type="match status" value="1"/>
</dbReference>
<dbReference type="Gene3D" id="1.25.40.10">
    <property type="entry name" value="Tetratricopeptide repeat domain"/>
    <property type="match status" value="1"/>
</dbReference>
<reference evidence="2 3" key="1">
    <citation type="submission" date="2020-08" db="EMBL/GenBank/DDBJ databases">
        <title>Sequencing the genomes of 1000 actinobacteria strains.</title>
        <authorList>
            <person name="Klenk H.-P."/>
        </authorList>
    </citation>
    <scope>NUCLEOTIDE SEQUENCE [LARGE SCALE GENOMIC DNA]</scope>
    <source>
        <strain evidence="2 3">DSM 43851</strain>
    </source>
</reference>
<name>A0A7W9NJG2_9PSEU</name>
<organism evidence="2 3">
    <name type="scientific">Kutzneria kofuensis</name>
    <dbReference type="NCBI Taxonomy" id="103725"/>
    <lineage>
        <taxon>Bacteria</taxon>
        <taxon>Bacillati</taxon>
        <taxon>Actinomycetota</taxon>
        <taxon>Actinomycetes</taxon>
        <taxon>Pseudonocardiales</taxon>
        <taxon>Pseudonocardiaceae</taxon>
        <taxon>Kutzneria</taxon>
    </lineage>
</organism>
<dbReference type="SMART" id="SM01043">
    <property type="entry name" value="BTAD"/>
    <property type="match status" value="1"/>
</dbReference>
<comment type="caution">
    <text evidence="2">The sequence shown here is derived from an EMBL/GenBank/DDBJ whole genome shotgun (WGS) entry which is preliminary data.</text>
</comment>
<evidence type="ECO:0000313" key="3">
    <source>
        <dbReference type="Proteomes" id="UP000585638"/>
    </source>
</evidence>
<evidence type="ECO:0000259" key="1">
    <source>
        <dbReference type="SMART" id="SM01043"/>
    </source>
</evidence>
<keyword evidence="2" id="KW-0238">DNA-binding</keyword>
<dbReference type="InterPro" id="IPR051677">
    <property type="entry name" value="AfsR-DnrI-RedD_regulator"/>
</dbReference>
<protein>
    <submittedName>
        <fullName evidence="2">DNA-binding SARP family transcriptional activator</fullName>
    </submittedName>
</protein>
<dbReference type="InterPro" id="IPR036388">
    <property type="entry name" value="WH-like_DNA-bd_sf"/>
</dbReference>
<dbReference type="GO" id="GO:0003677">
    <property type="term" value="F:DNA binding"/>
    <property type="evidence" value="ECO:0007669"/>
    <property type="project" value="UniProtKB-KW"/>
</dbReference>
<dbReference type="RefSeq" id="WP_184867380.1">
    <property type="nucleotide sequence ID" value="NZ_BAAAWY010000098.1"/>
</dbReference>
<dbReference type="Proteomes" id="UP000585638">
    <property type="component" value="Unassembled WGS sequence"/>
</dbReference>
<dbReference type="EMBL" id="JACHIR010000001">
    <property type="protein sequence ID" value="MBB5895612.1"/>
    <property type="molecule type" value="Genomic_DNA"/>
</dbReference>
<proteinExistence type="predicted"/>
<sequence length="230" mass="24914">MSDAARLSLLDGFALTVGGRELVVPKAQQRLLALVALRRDTNRNTAVGMLWPEGSEAKSLASLRTALWRLQQLPAPTVRVGGDTISLAPGLRLDVGELVAMSRQGGEELPPSLLAGPHELLPGWYDEWVLVERERLRQLYLHTVEGFAASCLRAGRHGDALQAALAAVRADPLRESPYRLAIEVHLAEGNVAEALSAYQHYRALLARELGMAPSPMIRGLIHETLATAAV</sequence>
<feature type="domain" description="Bacterial transcriptional activator" evidence="1">
    <location>
        <begin position="93"/>
        <end position="225"/>
    </location>
</feature>
<gene>
    <name evidence="2" type="ORF">BJ998_006808</name>
</gene>
<dbReference type="PANTHER" id="PTHR35807">
    <property type="entry name" value="TRANSCRIPTIONAL REGULATOR REDD-RELATED"/>
    <property type="match status" value="1"/>
</dbReference>
<dbReference type="InterPro" id="IPR005158">
    <property type="entry name" value="BTAD"/>
</dbReference>
<dbReference type="InterPro" id="IPR011990">
    <property type="entry name" value="TPR-like_helical_dom_sf"/>
</dbReference>